<dbReference type="EMBL" id="BGPR01010879">
    <property type="protein sequence ID" value="GBN48489.1"/>
    <property type="molecule type" value="Genomic_DNA"/>
</dbReference>
<evidence type="ECO:0000313" key="2">
    <source>
        <dbReference type="Proteomes" id="UP000499080"/>
    </source>
</evidence>
<reference evidence="1 2" key="1">
    <citation type="journal article" date="2019" name="Sci. Rep.">
        <title>Orb-weaving spider Araneus ventricosus genome elucidates the spidroin gene catalogue.</title>
        <authorList>
            <person name="Kono N."/>
            <person name="Nakamura H."/>
            <person name="Ohtoshi R."/>
            <person name="Moran D.A.P."/>
            <person name="Shinohara A."/>
            <person name="Yoshida Y."/>
            <person name="Fujiwara M."/>
            <person name="Mori M."/>
            <person name="Tomita M."/>
            <person name="Arakawa K."/>
        </authorList>
    </citation>
    <scope>NUCLEOTIDE SEQUENCE [LARGE SCALE GENOMIC DNA]</scope>
</reference>
<sequence length="241" mass="27864">MYYRIFVMDLGFHSSKSDRCDFCEKFKVTKQTQTLTDDIKYEYDVHQTSKMNMREVRNEKNKSKNLPALLFDLQNVIPTPHVNISSLFYPRKLNVYNLTAYYTPTKQVFCALWSANLSGRAGNDIASAFHKILTVLTEKNDITELITWSDSCDPQNRNSIISNSVLHSLKDNPQVKSVTMKYSLPGHSGVQEVDSVHSNIEKAMNKIDFYSPIGLIRILKQVNPRQPYHVIQMRPDDFKDF</sequence>
<dbReference type="PANTHER" id="PTHR10773:SF19">
    <property type="match status" value="1"/>
</dbReference>
<name>A0A4Y2PBS2_ARAVE</name>
<dbReference type="PANTHER" id="PTHR10773">
    <property type="entry name" value="DNA-DIRECTED RNA POLYMERASES I, II, AND III SUBUNIT RPABC2"/>
    <property type="match status" value="1"/>
</dbReference>
<comment type="caution">
    <text evidence="1">The sequence shown here is derived from an EMBL/GenBank/DDBJ whole genome shotgun (WGS) entry which is preliminary data.</text>
</comment>
<protein>
    <submittedName>
        <fullName evidence="1">Uncharacterized protein</fullName>
    </submittedName>
</protein>
<organism evidence="1 2">
    <name type="scientific">Araneus ventricosus</name>
    <name type="common">Orbweaver spider</name>
    <name type="synonym">Epeira ventricosa</name>
    <dbReference type="NCBI Taxonomy" id="182803"/>
    <lineage>
        <taxon>Eukaryota</taxon>
        <taxon>Metazoa</taxon>
        <taxon>Ecdysozoa</taxon>
        <taxon>Arthropoda</taxon>
        <taxon>Chelicerata</taxon>
        <taxon>Arachnida</taxon>
        <taxon>Araneae</taxon>
        <taxon>Araneomorphae</taxon>
        <taxon>Entelegynae</taxon>
        <taxon>Araneoidea</taxon>
        <taxon>Araneidae</taxon>
        <taxon>Araneus</taxon>
    </lineage>
</organism>
<dbReference type="Proteomes" id="UP000499080">
    <property type="component" value="Unassembled WGS sequence"/>
</dbReference>
<dbReference type="OrthoDB" id="8036033at2759"/>
<dbReference type="AlphaFoldDB" id="A0A4Y2PBS2"/>
<accession>A0A4Y2PBS2</accession>
<gene>
    <name evidence="1" type="ORF">AVEN_238656_1</name>
</gene>
<proteinExistence type="predicted"/>
<evidence type="ECO:0000313" key="1">
    <source>
        <dbReference type="EMBL" id="GBN48489.1"/>
    </source>
</evidence>
<keyword evidence="2" id="KW-1185">Reference proteome</keyword>